<dbReference type="AlphaFoldDB" id="A0A7Y0QJE1"/>
<keyword evidence="2" id="KW-1185">Reference proteome</keyword>
<dbReference type="RefSeq" id="WP_169325618.1">
    <property type="nucleotide sequence ID" value="NZ_JABCJJ010000028.1"/>
</dbReference>
<evidence type="ECO:0000313" key="1">
    <source>
        <dbReference type="EMBL" id="NMR21242.1"/>
    </source>
</evidence>
<dbReference type="Proteomes" id="UP000562124">
    <property type="component" value="Unassembled WGS sequence"/>
</dbReference>
<accession>A0A7Y0QJE1</accession>
<evidence type="ECO:0000313" key="2">
    <source>
        <dbReference type="Proteomes" id="UP000562124"/>
    </source>
</evidence>
<reference evidence="1 2" key="1">
    <citation type="submission" date="2020-04" db="EMBL/GenBank/DDBJ databases">
        <title>Sequencing and Assembly of C. fimi.</title>
        <authorList>
            <person name="Ramsey A.R."/>
        </authorList>
    </citation>
    <scope>NUCLEOTIDE SEQUENCE [LARGE SCALE GENOMIC DNA]</scope>
    <source>
        <strain evidence="1 2">SB</strain>
    </source>
</reference>
<organism evidence="1 2">
    <name type="scientific">Cellulomonas fimi</name>
    <dbReference type="NCBI Taxonomy" id="1708"/>
    <lineage>
        <taxon>Bacteria</taxon>
        <taxon>Bacillati</taxon>
        <taxon>Actinomycetota</taxon>
        <taxon>Actinomycetes</taxon>
        <taxon>Micrococcales</taxon>
        <taxon>Cellulomonadaceae</taxon>
        <taxon>Cellulomonas</taxon>
    </lineage>
</organism>
<protein>
    <submittedName>
        <fullName evidence="1">Uncharacterized protein</fullName>
    </submittedName>
</protein>
<sequence length="235" mass="26525">MTSSLAERSREFAGEVADLLEKTIGCPFPIVSVAAPDGEKYVVRPGDDAGRLVRIPLRVEGEHLADLAIVMYQMLDRAGTHLKTSRTDFRIFSTIDKTPLLRLEYDSTARVVPTAHWQFHAERGAFAHLLTIASRTKQVRGPGDLSKLHLPVGGERFRPGLEDLLELLIRDCGIDAADGWDDAIKEGRKRWRLRRLRSAVRDQQEEVAMLLRDLGWDVTREGALPSPHDEPYTHW</sequence>
<comment type="caution">
    <text evidence="1">The sequence shown here is derived from an EMBL/GenBank/DDBJ whole genome shotgun (WGS) entry which is preliminary data.</text>
</comment>
<name>A0A7Y0QJE1_CELFI</name>
<dbReference type="EMBL" id="JABCJJ010000028">
    <property type="protein sequence ID" value="NMR21242.1"/>
    <property type="molecule type" value="Genomic_DNA"/>
</dbReference>
<proteinExistence type="predicted"/>
<gene>
    <name evidence="1" type="ORF">HIR71_13635</name>
</gene>